<accession>A0A3G8ZCN9</accession>
<name>A0A3G8ZCN9_9FLAO</name>
<reference evidence="2" key="1">
    <citation type="submission" date="2018-11" db="EMBL/GenBank/DDBJ databases">
        <title>Proposal to divide the Flavobacteriaceae and reorganize its genera based on Amino Acid Identity values calculated from whole genome sequences.</title>
        <authorList>
            <person name="Nicholson A.C."/>
            <person name="Gulvik C.A."/>
            <person name="Whitney A.M."/>
            <person name="Sheth M."/>
            <person name="Batra D."/>
            <person name="Pryor J."/>
            <person name="Bernardet J.-F."/>
            <person name="Hugo C."/>
            <person name="Kampfer P."/>
            <person name="Newman J.D."/>
            <person name="McQuiston J.R."/>
        </authorList>
    </citation>
    <scope>NUCLEOTIDE SEQUENCE [LARGE SCALE GENOMIC DNA]</scope>
    <source>
        <strain evidence="2">H6466</strain>
    </source>
</reference>
<evidence type="ECO:0008006" key="3">
    <source>
        <dbReference type="Google" id="ProtNLM"/>
    </source>
</evidence>
<proteinExistence type="predicted"/>
<dbReference type="EMBL" id="CP034160">
    <property type="protein sequence ID" value="AZI55152.1"/>
    <property type="molecule type" value="Genomic_DNA"/>
</dbReference>
<gene>
    <name evidence="1" type="ORF">EIB75_07815</name>
</gene>
<dbReference type="RefSeq" id="WP_124986287.1">
    <property type="nucleotide sequence ID" value="NZ_CP034160.1"/>
</dbReference>
<protein>
    <recommendedName>
        <fullName evidence="3">DUF4393 domain-containing protein</fullName>
    </recommendedName>
</protein>
<sequence>MKLDKSLVESIKSNGIVKITLDIGEAIIDSNLEDGILKDIPFIGSIINLNKGFLSIQDRIFSKKMISFLYQLRDIPEDKRINAIQKIEDSKEERIKAGEKIIYLIDKADDHIKAEFIGILFSEYVSENLSYEEFKKCSEIINKTYLDDLKWFLKSDYVRLTMEEASDLIPSGLFDMPYTITIENAESRYNDSPYVIEGYNKVEINPYAEKMRLFLKNRIVT</sequence>
<dbReference type="Proteomes" id="UP000272316">
    <property type="component" value="Chromosome"/>
</dbReference>
<evidence type="ECO:0000313" key="1">
    <source>
        <dbReference type="EMBL" id="AZI55152.1"/>
    </source>
</evidence>
<evidence type="ECO:0000313" key="2">
    <source>
        <dbReference type="Proteomes" id="UP000272316"/>
    </source>
</evidence>
<dbReference type="AlphaFoldDB" id="A0A3G8ZCN9"/>
<dbReference type="KEGG" id="eva:EIB75_07815"/>
<organism evidence="1 2">
    <name type="scientific">Epilithonimonas vandammei</name>
    <dbReference type="NCBI Taxonomy" id="2487072"/>
    <lineage>
        <taxon>Bacteria</taxon>
        <taxon>Pseudomonadati</taxon>
        <taxon>Bacteroidota</taxon>
        <taxon>Flavobacteriia</taxon>
        <taxon>Flavobacteriales</taxon>
        <taxon>Weeksellaceae</taxon>
        <taxon>Chryseobacterium group</taxon>
        <taxon>Epilithonimonas</taxon>
    </lineage>
</organism>